<gene>
    <name evidence="3" type="ORF">ACFOET_18560</name>
</gene>
<evidence type="ECO:0000259" key="2">
    <source>
        <dbReference type="Pfam" id="PF16344"/>
    </source>
</evidence>
<dbReference type="InterPro" id="IPR032508">
    <property type="entry name" value="FecR_C"/>
</dbReference>
<sequence>MGGSEILELIAKHLSNESTTDEDIVLASWINSSEANQRLYEQVKRAWAESQPASDPERLARGKAMVFGRIREEASQANNYSLPTPRWWKKAPIVRVAAASLLVALSWFGYIGIATLSQQRSTAFVNVENNGELKEVLLPDGSTIWLHSESQIQYADNFSGKTREIFLNGEAFFDVKRDVSKPFIVHAGSLTTRVLGTSFTIRAYAEQSDVEITVSSGKVSVSDSAGVIGELEKDQQLSYQKSTGRFTSQPVESHSTSLWKSGELVFDMETFEEVARILERRYNVQIQFDNSKIKNYPISARFSKDEPLQQILHMLGLVTDTESIFNDGTNIIWIREKNRKNNNVDNRPMEK</sequence>
<dbReference type="Gene3D" id="2.60.120.1440">
    <property type="match status" value="1"/>
</dbReference>
<evidence type="ECO:0000313" key="3">
    <source>
        <dbReference type="EMBL" id="MFC3199626.1"/>
    </source>
</evidence>
<dbReference type="RefSeq" id="WP_379025430.1">
    <property type="nucleotide sequence ID" value="NZ_JBHRTA010000058.1"/>
</dbReference>
<feature type="domain" description="Protein FecR C-terminal" evidence="2">
    <location>
        <begin position="263"/>
        <end position="324"/>
    </location>
</feature>
<reference evidence="4" key="1">
    <citation type="journal article" date="2019" name="Int. J. Syst. Evol. Microbiol.">
        <title>The Global Catalogue of Microorganisms (GCM) 10K type strain sequencing project: providing services to taxonomists for standard genome sequencing and annotation.</title>
        <authorList>
            <consortium name="The Broad Institute Genomics Platform"/>
            <consortium name="The Broad Institute Genome Sequencing Center for Infectious Disease"/>
            <person name="Wu L."/>
            <person name="Ma J."/>
        </authorList>
    </citation>
    <scope>NUCLEOTIDE SEQUENCE [LARGE SCALE GENOMIC DNA]</scope>
    <source>
        <strain evidence="4">KCTC 52416</strain>
    </source>
</reference>
<dbReference type="EMBL" id="JBHRTA010000058">
    <property type="protein sequence ID" value="MFC3199626.1"/>
    <property type="molecule type" value="Genomic_DNA"/>
</dbReference>
<dbReference type="Pfam" id="PF16344">
    <property type="entry name" value="FecR_C"/>
    <property type="match status" value="1"/>
</dbReference>
<organism evidence="3 4">
    <name type="scientific">Parapedobacter deserti</name>
    <dbReference type="NCBI Taxonomy" id="1912957"/>
    <lineage>
        <taxon>Bacteria</taxon>
        <taxon>Pseudomonadati</taxon>
        <taxon>Bacteroidota</taxon>
        <taxon>Sphingobacteriia</taxon>
        <taxon>Sphingobacteriales</taxon>
        <taxon>Sphingobacteriaceae</taxon>
        <taxon>Parapedobacter</taxon>
    </lineage>
</organism>
<keyword evidence="4" id="KW-1185">Reference proteome</keyword>
<protein>
    <submittedName>
        <fullName evidence="3">FecR family protein</fullName>
    </submittedName>
</protein>
<dbReference type="Pfam" id="PF04773">
    <property type="entry name" value="FecR"/>
    <property type="match status" value="1"/>
</dbReference>
<dbReference type="PANTHER" id="PTHR30273">
    <property type="entry name" value="PERIPLASMIC SIGNAL SENSOR AND SIGMA FACTOR ACTIVATOR FECR-RELATED"/>
    <property type="match status" value="1"/>
</dbReference>
<proteinExistence type="predicted"/>
<dbReference type="PANTHER" id="PTHR30273:SF2">
    <property type="entry name" value="PROTEIN FECR"/>
    <property type="match status" value="1"/>
</dbReference>
<evidence type="ECO:0000313" key="4">
    <source>
        <dbReference type="Proteomes" id="UP001595526"/>
    </source>
</evidence>
<dbReference type="Gene3D" id="3.55.50.30">
    <property type="match status" value="1"/>
</dbReference>
<feature type="domain" description="FecR protein" evidence="1">
    <location>
        <begin position="130"/>
        <end position="219"/>
    </location>
</feature>
<name>A0ABV7JU22_9SPHI</name>
<evidence type="ECO:0000259" key="1">
    <source>
        <dbReference type="Pfam" id="PF04773"/>
    </source>
</evidence>
<dbReference type="InterPro" id="IPR012373">
    <property type="entry name" value="Ferrdict_sens_TM"/>
</dbReference>
<comment type="caution">
    <text evidence="3">The sequence shown here is derived from an EMBL/GenBank/DDBJ whole genome shotgun (WGS) entry which is preliminary data.</text>
</comment>
<dbReference type="Proteomes" id="UP001595526">
    <property type="component" value="Unassembled WGS sequence"/>
</dbReference>
<accession>A0ABV7JU22</accession>
<dbReference type="PIRSF" id="PIRSF018266">
    <property type="entry name" value="FecR"/>
    <property type="match status" value="1"/>
</dbReference>
<dbReference type="InterPro" id="IPR006860">
    <property type="entry name" value="FecR"/>
</dbReference>